<reference evidence="1 2" key="1">
    <citation type="submission" date="2016-11" db="EMBL/GenBank/DDBJ databases">
        <title>Tenacibaculum sp. LPB0136, isolated from marine environment.</title>
        <authorList>
            <person name="Kim E."/>
            <person name="Yi H."/>
        </authorList>
    </citation>
    <scope>NUCLEOTIDE SEQUENCE [LARGE SCALE GENOMIC DNA]</scope>
    <source>
        <strain evidence="1 2">LPB0136</strain>
    </source>
</reference>
<dbReference type="RefSeq" id="WP_072554593.1">
    <property type="nucleotide sequence ID" value="NZ_CP018155.1"/>
</dbReference>
<dbReference type="Gene3D" id="1.25.40.10">
    <property type="entry name" value="Tetratricopeptide repeat domain"/>
    <property type="match status" value="1"/>
</dbReference>
<dbReference type="InterPro" id="IPR011990">
    <property type="entry name" value="TPR-like_helical_dom_sf"/>
</dbReference>
<dbReference type="SUPFAM" id="SSF53474">
    <property type="entry name" value="alpha/beta-Hydrolases"/>
    <property type="match status" value="1"/>
</dbReference>
<dbReference type="OrthoDB" id="1142077at2"/>
<name>A0A1L3JGM1_9FLAO</name>
<dbReference type="AlphaFoldDB" id="A0A1L3JGM1"/>
<dbReference type="PANTHER" id="PTHR48098:SF6">
    <property type="entry name" value="FERRI-BACILLIBACTIN ESTERASE BESA"/>
    <property type="match status" value="1"/>
</dbReference>
<dbReference type="Pfam" id="PF00756">
    <property type="entry name" value="Esterase"/>
    <property type="match status" value="1"/>
</dbReference>
<dbReference type="InterPro" id="IPR029058">
    <property type="entry name" value="AB_hydrolase_fold"/>
</dbReference>
<dbReference type="EMBL" id="CP018155">
    <property type="protein sequence ID" value="APG64269.1"/>
    <property type="molecule type" value="Genomic_DNA"/>
</dbReference>
<dbReference type="InterPro" id="IPR000801">
    <property type="entry name" value="Esterase-like"/>
</dbReference>
<evidence type="ECO:0000313" key="2">
    <source>
        <dbReference type="Proteomes" id="UP000181898"/>
    </source>
</evidence>
<dbReference type="Proteomes" id="UP000181898">
    <property type="component" value="Chromosome"/>
</dbReference>
<protein>
    <recommendedName>
        <fullName evidence="3">Esterase</fullName>
    </recommendedName>
</protein>
<gene>
    <name evidence="1" type="ORF">LPB136_02295</name>
</gene>
<dbReference type="PANTHER" id="PTHR48098">
    <property type="entry name" value="ENTEROCHELIN ESTERASE-RELATED"/>
    <property type="match status" value="1"/>
</dbReference>
<dbReference type="InterPro" id="IPR050583">
    <property type="entry name" value="Mycobacterial_A85_antigen"/>
</dbReference>
<dbReference type="Gene3D" id="3.40.50.1820">
    <property type="entry name" value="alpha/beta hydrolase"/>
    <property type="match status" value="1"/>
</dbReference>
<dbReference type="KEGG" id="ten:LPB136_02295"/>
<accession>A0A1L3JGM1</accession>
<proteinExistence type="predicted"/>
<keyword evidence="2" id="KW-1185">Reference proteome</keyword>
<evidence type="ECO:0008006" key="3">
    <source>
        <dbReference type="Google" id="ProtNLM"/>
    </source>
</evidence>
<sequence>MKNNWGILILLLVSLSSFSQEFINKKFESKELRSTRDLKIYLPEGYQKDSINNYPLAIIIDGEHLFDTYVASSKLFSMTDKAPKQIVVGIQINKTREEDTYFDENTYQLTGGNVKFLRFIKNEILPFMEGSYRTSPFISIIGQGSSVNLVTQFLNEKPPIFNAYIAINPLFAPNITAKTMSFQVDKFEKEDNTFYLYINDAPFFSKEKKKPLPELKTYLSSISAKNFHFKYDEMNSESYISSLGEAIPRAMDKIFETYGSITTKEFEEKIKALEPSDAIAYLENKYLDIDFLFGSNLGIREKDIFIIEDVIIDKEDGDYLRNFGEMILNVYPRSHIGDYYVGLYFEKKGKMSLALESYRSGYDKMSNSDPNKSLFYTNIERVSGR</sequence>
<evidence type="ECO:0000313" key="1">
    <source>
        <dbReference type="EMBL" id="APG64269.1"/>
    </source>
</evidence>
<organism evidence="1 2">
    <name type="scientific">Tenacibaculum todarodis</name>
    <dbReference type="NCBI Taxonomy" id="1850252"/>
    <lineage>
        <taxon>Bacteria</taxon>
        <taxon>Pseudomonadati</taxon>
        <taxon>Bacteroidota</taxon>
        <taxon>Flavobacteriia</taxon>
        <taxon>Flavobacteriales</taxon>
        <taxon>Flavobacteriaceae</taxon>
        <taxon>Tenacibaculum</taxon>
    </lineage>
</organism>
<dbReference type="STRING" id="1850252.LPB136_02295"/>